<dbReference type="EMBL" id="MLFU01000006">
    <property type="protein sequence ID" value="KAK1507739.1"/>
    <property type="molecule type" value="Genomic_DNA"/>
</dbReference>
<keyword evidence="2" id="KW-1185">Reference proteome</keyword>
<dbReference type="Proteomes" id="UP001227543">
    <property type="component" value="Unassembled WGS sequence"/>
</dbReference>
<name>A0ABQ9RMK9_9PEZI</name>
<organism evidence="1 2">
    <name type="scientific">Colletotrichum tamarilloi</name>
    <dbReference type="NCBI Taxonomy" id="1209934"/>
    <lineage>
        <taxon>Eukaryota</taxon>
        <taxon>Fungi</taxon>
        <taxon>Dikarya</taxon>
        <taxon>Ascomycota</taxon>
        <taxon>Pezizomycotina</taxon>
        <taxon>Sordariomycetes</taxon>
        <taxon>Hypocreomycetidae</taxon>
        <taxon>Glomerellales</taxon>
        <taxon>Glomerellaceae</taxon>
        <taxon>Colletotrichum</taxon>
        <taxon>Colletotrichum acutatum species complex</taxon>
    </lineage>
</organism>
<proteinExistence type="predicted"/>
<reference evidence="1 2" key="1">
    <citation type="submission" date="2016-10" db="EMBL/GenBank/DDBJ databases">
        <title>The genome sequence of Colletotrichum fioriniae PJ7.</title>
        <authorList>
            <person name="Baroncelli R."/>
        </authorList>
    </citation>
    <scope>NUCLEOTIDE SEQUENCE [LARGE SCALE GENOMIC DNA]</scope>
    <source>
        <strain evidence="1 2">Tom-12</strain>
    </source>
</reference>
<accession>A0ABQ9RMK9</accession>
<protein>
    <submittedName>
        <fullName evidence="1">Uncharacterized protein</fullName>
    </submittedName>
</protein>
<comment type="caution">
    <text evidence="1">The sequence shown here is derived from an EMBL/GenBank/DDBJ whole genome shotgun (WGS) entry which is preliminary data.</text>
</comment>
<evidence type="ECO:0000313" key="1">
    <source>
        <dbReference type="EMBL" id="KAK1507739.1"/>
    </source>
</evidence>
<gene>
    <name evidence="1" type="ORF">CTAM01_02851</name>
</gene>
<sequence>MNQCLVGADRAGGQLAPQVPAVLPHSPLPARQALPGDTKNGQLEVDWRRWPYQEHAQSSGCCPIFKATHISRVWLRNGWHQGPEPAREPGPRYRILTHGLSPDLPVLSLAFAGPFAWLPPLPEATTHLTCHHHPFFSFISTPLDDFRGALTQTTKGTLASFSTFLPSMSSAI</sequence>
<dbReference type="RefSeq" id="XP_060386692.1">
    <property type="nucleotide sequence ID" value="XM_060518889.1"/>
</dbReference>
<evidence type="ECO:0000313" key="2">
    <source>
        <dbReference type="Proteomes" id="UP001227543"/>
    </source>
</evidence>
<dbReference type="GeneID" id="85403127"/>